<comment type="caution">
    <text evidence="1">The sequence shown here is derived from an EMBL/GenBank/DDBJ whole genome shotgun (WGS) entry which is preliminary data.</text>
</comment>
<dbReference type="EMBL" id="JAOCBE010000001">
    <property type="protein sequence ID" value="MDH0970501.1"/>
    <property type="molecule type" value="Genomic_DNA"/>
</dbReference>
<evidence type="ECO:0000313" key="1">
    <source>
        <dbReference type="EMBL" id="MDH0970501.1"/>
    </source>
</evidence>
<dbReference type="Proteomes" id="UP001159915">
    <property type="component" value="Unassembled WGS sequence"/>
</dbReference>
<gene>
    <name evidence="1" type="ORF">N5C10_15085</name>
</gene>
<sequence length="105" mass="12261">MSIKELEKKMYAKHQGETPECRIEIEYRCNEAGAKQFVLDQLAHLDRFNGSPDIMNMHQLRITGQVEALRAIGLINIFDFNDLNMKLLQYSFAYNSRLLEIPEQI</sequence>
<organism evidence="1 2">
    <name type="scientific">Acinetobacter johnsonii</name>
    <dbReference type="NCBI Taxonomy" id="40214"/>
    <lineage>
        <taxon>Bacteria</taxon>
        <taxon>Pseudomonadati</taxon>
        <taxon>Pseudomonadota</taxon>
        <taxon>Gammaproteobacteria</taxon>
        <taxon>Moraxellales</taxon>
        <taxon>Moraxellaceae</taxon>
        <taxon>Acinetobacter</taxon>
    </lineage>
</organism>
<dbReference type="AlphaFoldDB" id="A0AA42MWR1"/>
<proteinExistence type="predicted"/>
<protein>
    <submittedName>
        <fullName evidence="1">Uncharacterized protein</fullName>
    </submittedName>
</protein>
<dbReference type="RefSeq" id="WP_279670851.1">
    <property type="nucleotide sequence ID" value="NZ_JAOCBE010000001.1"/>
</dbReference>
<name>A0AA42MWR1_ACIJO</name>
<evidence type="ECO:0000313" key="2">
    <source>
        <dbReference type="Proteomes" id="UP001159915"/>
    </source>
</evidence>
<reference evidence="1" key="1">
    <citation type="submission" date="2022-09" db="EMBL/GenBank/DDBJ databases">
        <title>Intensive care unit water sources are persistently colonized with multi-drug resistant bacteria and are the site of extensive horizontal gene transfer of antibiotic resistance genes.</title>
        <authorList>
            <person name="Diorio-Toth L."/>
        </authorList>
    </citation>
    <scope>NUCLEOTIDE SEQUENCE</scope>
    <source>
        <strain evidence="1">GD03920</strain>
    </source>
</reference>
<accession>A0AA42MWR1</accession>